<proteinExistence type="predicted"/>
<accession>A0A1C9C8N3</accession>
<dbReference type="Gene3D" id="2.40.128.20">
    <property type="match status" value="1"/>
</dbReference>
<keyword evidence="1" id="KW-0456">Lyase</keyword>
<name>A0A1C9C8N3_9FLOR</name>
<dbReference type="RefSeq" id="YP_009295800.1">
    <property type="nucleotide sequence ID" value="NC_031168.1"/>
</dbReference>
<sequence>MTNNKTDTFTGVLQKIVGHVYQNYQFQINQNGYLKIKSTKDQITYIEHIYYISDNLRISITKLKRLNNYIAIAFTSYIKIIKSDQ</sequence>
<dbReference type="EMBL" id="KX284711">
    <property type="protein sequence ID" value="AOM64735.1"/>
    <property type="molecule type" value="Genomic_DNA"/>
</dbReference>
<reference evidence="2" key="1">
    <citation type="journal article" date="2016" name="BMC Biol.">
        <title>Parallel evolution of highly conserved plastid genome architecture in red seaweeds and seed plants.</title>
        <authorList>
            <person name="Lee J."/>
            <person name="Cho C.H."/>
            <person name="Park S.I."/>
            <person name="Choi J.W."/>
            <person name="Song H.S."/>
            <person name="West J.A."/>
            <person name="Bhattacharya D."/>
            <person name="Yoon H.S."/>
        </authorList>
    </citation>
    <scope>NUCLEOTIDE SEQUENCE</scope>
</reference>
<dbReference type="InterPro" id="IPR012674">
    <property type="entry name" value="Calycin"/>
</dbReference>
<gene>
    <name evidence="2" type="primary">ycf58</name>
    <name evidence="2" type="ORF">Schim_054</name>
</gene>
<evidence type="ECO:0000313" key="2">
    <source>
        <dbReference type="EMBL" id="AOM64735.1"/>
    </source>
</evidence>
<dbReference type="InterPro" id="IPR018536">
    <property type="entry name" value="CpcS/CpeS"/>
</dbReference>
<protein>
    <submittedName>
        <fullName evidence="2">Uncharacterized protein</fullName>
    </submittedName>
</protein>
<evidence type="ECO:0000256" key="1">
    <source>
        <dbReference type="ARBA" id="ARBA00023239"/>
    </source>
</evidence>
<keyword evidence="2" id="KW-0934">Plastid</keyword>
<dbReference type="AlphaFoldDB" id="A0A1C9C8N3"/>
<dbReference type="GeneID" id="29071185"/>
<geneLocation type="plastid" evidence="2"/>
<dbReference type="GO" id="GO:0016829">
    <property type="term" value="F:lyase activity"/>
    <property type="evidence" value="ECO:0007669"/>
    <property type="project" value="UniProtKB-KW"/>
</dbReference>
<dbReference type="Pfam" id="PF09367">
    <property type="entry name" value="CpeS"/>
    <property type="match status" value="1"/>
</dbReference>
<organism evidence="2">
    <name type="scientific">Schimmelmannia schousboei</name>
    <dbReference type="NCBI Taxonomy" id="173468"/>
    <lineage>
        <taxon>Eukaryota</taxon>
        <taxon>Rhodophyta</taxon>
        <taxon>Florideophyceae</taxon>
        <taxon>Rhodymeniophycidae</taxon>
        <taxon>Acrosymphytales</taxon>
        <taxon>Schimmelmanniaceae</taxon>
        <taxon>Schimmelmannia</taxon>
    </lineage>
</organism>